<sequence>MPKFNPPDSFCFERPAEWSDWKKRFMRYRTATKLDQEDGGVQVSTLIYALGGEAENIFGSFHFDEEDDGEDFEVVMGKFDAYFIPKRNVIHERACFYQRVQRAGEKVEIFIRALYELSEHCEFGVTREEHIRDRIVVGIRDKELSRKLQLISNLTLEMTVQEARQQEEVKAQVSQQGEAAACAVEEVARGFSKFKMDERRNNETDQQRRRSERGNTCNRCGKMTHKIQEHCPAIKSTCNKCKKTGHWERVCKSKMVVNEVSEHEENAAYFLGSVKCTSSSSGGQWTVKLNICHTPVSFKIDTGADVCIMSEETFKSLSQVTKLHPAKAMLCSPGGQLNCIGQFTANVWHKDKKYSFRVYVVGGESVSNLLSRAAAQTMGLVKRICEVRGSGEEFGLLKTQPVQIALQEDAQPYAVHTARRVPIPLMKSVKLELDRMETKGVIERVTEPTDWCAPMVPAPKKSGQVRICVDLRKLNKAVKRERFVLPTTDEITAELSGSTVFSSLDAAAGFWQIPLDKDSQRLTTFITPFARYCFKRLPFGISSAPEIFQRKMVETLEGLPGTAVYMDDIIVHGKDMTQHDERLQQVMERLETAGLKLNVEKCALRQQRLNFLGHVIDADGTRPDPAKVSAINDLTPPTNVHELKRVLGMVNYLGKYIPNLAAVGQPMYELLKSKSVWTWGPVQQSAFQCIKELLTTPPTLAFYDVNKPTAVSADASSYGIGGVLMQLHSEGWKPVAYCSRRLSGAETRYAQIEKECLASVWTCERFGKYLHGLEGFRLITDHKPLVPLMNSKDLDTVPIRCQRLLMRLMRFNPTAEYAPGKTLVTADALSRSPVGDAQDGGDTNVDVECYVASIINNMPATERRMDSIRAATVVDDTLQAVTRYIQSGWPDHVGKTHPTVREFFPMRNELSIHQGLVIRGNRIVIPETLRADVLERIHDGHQGLTKCRDRANSAVWWPGISAHIKQKVSACQPCQEQRRAQSKEPLISTPLPDRPWKRIGMDLCEYNKQNYLVISDYYSRFIEILHMPTTTTVQVVTKLKATFARYGVADEVVSDNGPQFSSEEFKQLARELDFTHVTSSPHHPQGNGHAERAVQIAKGILRQKDPLLALMCYRSTPCSSTGVSPAELLMGRKIRTTLPTLESNLQPRRPNKQSIAAKDASEKRKQTYYYNQRHGVRNLPTLRAGDHVLTRLDHQKSWVTPAVVTGESITPRSYLVETEQGARLRRNRRHLQVVPSVMSTTSGALGPPPEQPSSDPGRSPTTVDTNMGAVADGLTQTRSGRVSRPVQRLDL</sequence>
<evidence type="ECO:0000313" key="8">
    <source>
        <dbReference type="Proteomes" id="UP000694546"/>
    </source>
</evidence>
<dbReference type="Pfam" id="PF17921">
    <property type="entry name" value="Integrase_H2C2"/>
    <property type="match status" value="1"/>
</dbReference>
<dbReference type="InterPro" id="IPR001584">
    <property type="entry name" value="Integrase_cat-core"/>
</dbReference>
<keyword evidence="8" id="KW-1185">Reference proteome</keyword>
<evidence type="ECO:0000256" key="3">
    <source>
        <dbReference type="ARBA" id="ARBA00039658"/>
    </source>
</evidence>
<dbReference type="GO" id="GO:0003676">
    <property type="term" value="F:nucleic acid binding"/>
    <property type="evidence" value="ECO:0007669"/>
    <property type="project" value="InterPro"/>
</dbReference>
<dbReference type="GO" id="GO:0004523">
    <property type="term" value="F:RNA-DNA hybrid ribonuclease activity"/>
    <property type="evidence" value="ECO:0007669"/>
    <property type="project" value="UniProtKB-EC"/>
</dbReference>
<proteinExistence type="inferred from homology"/>
<dbReference type="Proteomes" id="UP000694546">
    <property type="component" value="Chromosome 7"/>
</dbReference>
<dbReference type="SUPFAM" id="SSF56672">
    <property type="entry name" value="DNA/RNA polymerases"/>
    <property type="match status" value="1"/>
</dbReference>
<dbReference type="Pfam" id="PF00078">
    <property type="entry name" value="RVT_1"/>
    <property type="match status" value="1"/>
</dbReference>
<dbReference type="FunFam" id="3.30.420.10:FF:000063">
    <property type="entry name" value="Retrovirus-related Pol polyprotein from transposon 297-like Protein"/>
    <property type="match status" value="1"/>
</dbReference>
<dbReference type="InterPro" id="IPR000477">
    <property type="entry name" value="RT_dom"/>
</dbReference>
<dbReference type="CDD" id="cd09274">
    <property type="entry name" value="RNase_HI_RT_Ty3"/>
    <property type="match status" value="1"/>
</dbReference>
<dbReference type="GO" id="GO:0008270">
    <property type="term" value="F:zinc ion binding"/>
    <property type="evidence" value="ECO:0007669"/>
    <property type="project" value="InterPro"/>
</dbReference>
<reference evidence="7" key="2">
    <citation type="submission" date="2025-09" db="UniProtKB">
        <authorList>
            <consortium name="Ensembl"/>
        </authorList>
    </citation>
    <scope>IDENTIFICATION</scope>
</reference>
<dbReference type="Gene3D" id="2.40.70.10">
    <property type="entry name" value="Acid Proteases"/>
    <property type="match status" value="1"/>
</dbReference>
<dbReference type="InterPro" id="IPR041577">
    <property type="entry name" value="RT_RNaseH_2"/>
</dbReference>
<dbReference type="EC" id="3.1.26.4" evidence="2"/>
<dbReference type="InterPro" id="IPR036397">
    <property type="entry name" value="RNaseH_sf"/>
</dbReference>
<dbReference type="GO" id="GO:0015074">
    <property type="term" value="P:DNA integration"/>
    <property type="evidence" value="ECO:0007669"/>
    <property type="project" value="InterPro"/>
</dbReference>
<dbReference type="FunFam" id="3.10.20.370:FF:000001">
    <property type="entry name" value="Retrovirus-related Pol polyprotein from transposon 17.6-like protein"/>
    <property type="match status" value="1"/>
</dbReference>
<dbReference type="PANTHER" id="PTHR37984:SF9">
    <property type="entry name" value="INTEGRASE CATALYTIC DOMAIN-CONTAINING PROTEIN"/>
    <property type="match status" value="1"/>
</dbReference>
<protein>
    <recommendedName>
        <fullName evidence="3">Gypsy retrotransposon integrase-like protein 1</fullName>
        <ecNumber evidence="2">3.1.26.4</ecNumber>
    </recommendedName>
</protein>
<evidence type="ECO:0000256" key="2">
    <source>
        <dbReference type="ARBA" id="ARBA00012180"/>
    </source>
</evidence>
<dbReference type="PROSITE" id="PS50878">
    <property type="entry name" value="RT_POL"/>
    <property type="match status" value="1"/>
</dbReference>
<dbReference type="InterPro" id="IPR012337">
    <property type="entry name" value="RNaseH-like_sf"/>
</dbReference>
<dbReference type="OMA" id="HARDERC"/>
<evidence type="ECO:0000313" key="7">
    <source>
        <dbReference type="Ensembl" id="ENSGMOP00000059118.1"/>
    </source>
</evidence>
<dbReference type="SMART" id="SM00343">
    <property type="entry name" value="ZnF_C2HC"/>
    <property type="match status" value="2"/>
</dbReference>
<dbReference type="FunFam" id="1.10.340.70:FF:000003">
    <property type="entry name" value="Protein CBG25708"/>
    <property type="match status" value="1"/>
</dbReference>
<evidence type="ECO:0000256" key="4">
    <source>
        <dbReference type="SAM" id="MobiDB-lite"/>
    </source>
</evidence>
<dbReference type="Gene3D" id="1.10.340.70">
    <property type="match status" value="1"/>
</dbReference>
<dbReference type="Pfam" id="PF00665">
    <property type="entry name" value="rve"/>
    <property type="match status" value="1"/>
</dbReference>
<dbReference type="Gene3D" id="4.10.60.10">
    <property type="entry name" value="Zinc finger, CCHC-type"/>
    <property type="match status" value="1"/>
</dbReference>
<comment type="similarity">
    <text evidence="1">Belongs to the beta type-B retroviral polymerase family. HERV class-II K(HML-2) pol subfamily.</text>
</comment>
<dbReference type="Gene3D" id="3.30.70.270">
    <property type="match status" value="2"/>
</dbReference>
<feature type="region of interest" description="Disordered" evidence="4">
    <location>
        <begin position="1238"/>
        <end position="1291"/>
    </location>
</feature>
<dbReference type="SUPFAM" id="SSF53098">
    <property type="entry name" value="Ribonuclease H-like"/>
    <property type="match status" value="1"/>
</dbReference>
<dbReference type="InterPro" id="IPR041588">
    <property type="entry name" value="Integrase_H2C2"/>
</dbReference>
<dbReference type="FunFam" id="3.10.10.10:FF:000003">
    <property type="entry name" value="Retrovirus-related Pol polyprotein from transposon 297-like Protein"/>
    <property type="match status" value="1"/>
</dbReference>
<dbReference type="CDD" id="cd01647">
    <property type="entry name" value="RT_LTR"/>
    <property type="match status" value="1"/>
</dbReference>
<organism evidence="7 8">
    <name type="scientific">Gadus morhua</name>
    <name type="common">Atlantic cod</name>
    <dbReference type="NCBI Taxonomy" id="8049"/>
    <lineage>
        <taxon>Eukaryota</taxon>
        <taxon>Metazoa</taxon>
        <taxon>Chordata</taxon>
        <taxon>Craniata</taxon>
        <taxon>Vertebrata</taxon>
        <taxon>Euteleostomi</taxon>
        <taxon>Actinopterygii</taxon>
        <taxon>Neopterygii</taxon>
        <taxon>Teleostei</taxon>
        <taxon>Neoteleostei</taxon>
        <taxon>Acanthomorphata</taxon>
        <taxon>Zeiogadaria</taxon>
        <taxon>Gadariae</taxon>
        <taxon>Gadiformes</taxon>
        <taxon>Gadoidei</taxon>
        <taxon>Gadidae</taxon>
        <taxon>Gadus</taxon>
    </lineage>
</organism>
<evidence type="ECO:0000256" key="1">
    <source>
        <dbReference type="ARBA" id="ARBA00010879"/>
    </source>
</evidence>
<evidence type="ECO:0000259" key="5">
    <source>
        <dbReference type="PROSITE" id="PS50878"/>
    </source>
</evidence>
<accession>A0A8C5CEL0</accession>
<dbReference type="InterPro" id="IPR050951">
    <property type="entry name" value="Retrovirus_Pol_polyprotein"/>
</dbReference>
<feature type="domain" description="Integrase catalytic" evidence="6">
    <location>
        <begin position="991"/>
        <end position="1158"/>
    </location>
</feature>
<dbReference type="FunFam" id="3.30.70.270:FF:000026">
    <property type="entry name" value="Transposon Ty3-G Gag-Pol polyprotein"/>
    <property type="match status" value="1"/>
</dbReference>
<reference evidence="7" key="1">
    <citation type="submission" date="2025-08" db="UniProtKB">
        <authorList>
            <consortium name="Ensembl"/>
        </authorList>
    </citation>
    <scope>IDENTIFICATION</scope>
</reference>
<dbReference type="GeneTree" id="ENSGT00490000044642"/>
<dbReference type="Ensembl" id="ENSGMOT00000040408.1">
    <property type="protein sequence ID" value="ENSGMOP00000059118.1"/>
    <property type="gene ID" value="ENSGMOG00000033699.1"/>
</dbReference>
<dbReference type="Gene3D" id="3.10.10.10">
    <property type="entry name" value="HIV Type 1 Reverse Transcriptase, subunit A, domain 1"/>
    <property type="match status" value="1"/>
</dbReference>
<evidence type="ECO:0000259" key="6">
    <source>
        <dbReference type="PROSITE" id="PS50994"/>
    </source>
</evidence>
<feature type="compositionally biased region" description="Basic and acidic residues" evidence="4">
    <location>
        <begin position="196"/>
        <end position="213"/>
    </location>
</feature>
<dbReference type="InterPro" id="IPR001878">
    <property type="entry name" value="Znf_CCHC"/>
</dbReference>
<feature type="compositionally biased region" description="Polar residues" evidence="4">
    <location>
        <begin position="1252"/>
        <end position="1265"/>
    </location>
</feature>
<dbReference type="InterPro" id="IPR043502">
    <property type="entry name" value="DNA/RNA_pol_sf"/>
</dbReference>
<dbReference type="Pfam" id="PF17919">
    <property type="entry name" value="RT_RNaseH_2"/>
    <property type="match status" value="1"/>
</dbReference>
<feature type="region of interest" description="Disordered" evidence="4">
    <location>
        <begin position="196"/>
        <end position="215"/>
    </location>
</feature>
<dbReference type="InterPro" id="IPR043128">
    <property type="entry name" value="Rev_trsase/Diguanyl_cyclase"/>
</dbReference>
<dbReference type="SUPFAM" id="SSF50630">
    <property type="entry name" value="Acid proteases"/>
    <property type="match status" value="1"/>
</dbReference>
<feature type="domain" description="Reverse transcriptase" evidence="5">
    <location>
        <begin position="439"/>
        <end position="616"/>
    </location>
</feature>
<dbReference type="Gene3D" id="3.30.420.10">
    <property type="entry name" value="Ribonuclease H-like superfamily/Ribonuclease H"/>
    <property type="match status" value="1"/>
</dbReference>
<dbReference type="PANTHER" id="PTHR37984">
    <property type="entry name" value="PROTEIN CBG26694"/>
    <property type="match status" value="1"/>
</dbReference>
<dbReference type="PROSITE" id="PS50994">
    <property type="entry name" value="INTEGRASE"/>
    <property type="match status" value="1"/>
</dbReference>
<name>A0A8C5CEL0_GADMO</name>
<feature type="region of interest" description="Disordered" evidence="4">
    <location>
        <begin position="1141"/>
        <end position="1165"/>
    </location>
</feature>
<dbReference type="InterPro" id="IPR021109">
    <property type="entry name" value="Peptidase_aspartic_dom_sf"/>
</dbReference>